<dbReference type="OMA" id="CIVHAGG"/>
<dbReference type="InParanoid" id="A0A4W3JGE9"/>
<evidence type="ECO:0000313" key="2">
    <source>
        <dbReference type="Proteomes" id="UP000314986"/>
    </source>
</evidence>
<reference evidence="2" key="2">
    <citation type="journal article" date="2007" name="PLoS Biol.">
        <title>Survey sequencing and comparative analysis of the elephant shark (Callorhinchus milii) genome.</title>
        <authorList>
            <person name="Venkatesh B."/>
            <person name="Kirkness E.F."/>
            <person name="Loh Y.H."/>
            <person name="Halpern A.L."/>
            <person name="Lee A.P."/>
            <person name="Johnson J."/>
            <person name="Dandona N."/>
            <person name="Viswanathan L.D."/>
            <person name="Tay A."/>
            <person name="Venter J.C."/>
            <person name="Strausberg R.L."/>
            <person name="Brenner S."/>
        </authorList>
    </citation>
    <scope>NUCLEOTIDE SEQUENCE [LARGE SCALE GENOMIC DNA]</scope>
</reference>
<dbReference type="PANTHER" id="PTHR35969:SF1">
    <property type="entry name" value="FAMILY WITH SEQUENCE SIMILARITY 243 MEMBER A"/>
    <property type="match status" value="1"/>
</dbReference>
<dbReference type="InterPro" id="IPR036397">
    <property type="entry name" value="RNaseH_sf"/>
</dbReference>
<dbReference type="Ensembl" id="ENSCMIT00000042056.1">
    <property type="protein sequence ID" value="ENSCMIP00000041467.1"/>
    <property type="gene ID" value="ENSCMIG00000017287.1"/>
</dbReference>
<organism evidence="1 2">
    <name type="scientific">Callorhinchus milii</name>
    <name type="common">Ghost shark</name>
    <dbReference type="NCBI Taxonomy" id="7868"/>
    <lineage>
        <taxon>Eukaryota</taxon>
        <taxon>Metazoa</taxon>
        <taxon>Chordata</taxon>
        <taxon>Craniata</taxon>
        <taxon>Vertebrata</taxon>
        <taxon>Chondrichthyes</taxon>
        <taxon>Holocephali</taxon>
        <taxon>Chimaeriformes</taxon>
        <taxon>Callorhinchidae</taxon>
        <taxon>Callorhinchus</taxon>
    </lineage>
</organism>
<dbReference type="GeneTree" id="ENSGT00390000010669"/>
<evidence type="ECO:0000313" key="1">
    <source>
        <dbReference type="Ensembl" id="ENSCMIP00000041467.1"/>
    </source>
</evidence>
<reference evidence="1" key="4">
    <citation type="submission" date="2025-08" db="UniProtKB">
        <authorList>
            <consortium name="Ensembl"/>
        </authorList>
    </citation>
    <scope>IDENTIFICATION</scope>
</reference>
<sequence>MRIFINLLRAKVCVSDVISPGRRQCLQYIRTLRALQSEGLYTVYLGETPLPESLLIGDVSPQPASSRGPAEQGLMLVHAGGMRGWVPWNYRVFFGCQELWPVPETVGNAGERLFPEFCHALRSSYGRCAVVVRTNQRLPSLGTKRNHLATASLELPQHPPGDGQGCPPQPTPTITYCPQIANSYGHQLLWLPSHHPHLSPLEAAWATLKWTIINNRKQFTISAVPTVTGYRCINVKALMEAAVEAVSHSKWRLSISRVKRWENHYLQQEGKW</sequence>
<accession>A0A4W3JGE9</accession>
<protein>
    <submittedName>
        <fullName evidence="1">Chromosome 21 open reading frame 140</fullName>
    </submittedName>
</protein>
<reference evidence="1" key="5">
    <citation type="submission" date="2025-09" db="UniProtKB">
        <authorList>
            <consortium name="Ensembl"/>
        </authorList>
    </citation>
    <scope>IDENTIFICATION</scope>
</reference>
<proteinExistence type="predicted"/>
<reference evidence="2" key="1">
    <citation type="journal article" date="2006" name="Science">
        <title>Ancient noncoding elements conserved in the human genome.</title>
        <authorList>
            <person name="Venkatesh B."/>
            <person name="Kirkness E.F."/>
            <person name="Loh Y.H."/>
            <person name="Halpern A.L."/>
            <person name="Lee A.P."/>
            <person name="Johnson J."/>
            <person name="Dandona N."/>
            <person name="Viswanathan L.D."/>
            <person name="Tay A."/>
            <person name="Venter J.C."/>
            <person name="Strausberg R.L."/>
            <person name="Brenner S."/>
        </authorList>
    </citation>
    <scope>NUCLEOTIDE SEQUENCE [LARGE SCALE GENOMIC DNA]</scope>
</reference>
<dbReference type="InterPro" id="IPR037728">
    <property type="entry name" value="C21orf140-like"/>
</dbReference>
<name>A0A4W3JGE9_CALMI</name>
<dbReference type="AlphaFoldDB" id="A0A4W3JGE9"/>
<dbReference type="Proteomes" id="UP000314986">
    <property type="component" value="Unassembled WGS sequence"/>
</dbReference>
<dbReference type="PANTHER" id="PTHR35969">
    <property type="entry name" value="PROTEIN FAM243A-RELATED"/>
    <property type="match status" value="1"/>
</dbReference>
<dbReference type="Gene3D" id="3.30.420.10">
    <property type="entry name" value="Ribonuclease H-like superfamily/Ribonuclease H"/>
    <property type="match status" value="1"/>
</dbReference>
<dbReference type="GO" id="GO:0003676">
    <property type="term" value="F:nucleic acid binding"/>
    <property type="evidence" value="ECO:0007669"/>
    <property type="project" value="InterPro"/>
</dbReference>
<reference evidence="2" key="3">
    <citation type="journal article" date="2014" name="Nature">
        <title>Elephant shark genome provides unique insights into gnathostome evolution.</title>
        <authorList>
            <consortium name="International Elephant Shark Genome Sequencing Consortium"/>
            <person name="Venkatesh B."/>
            <person name="Lee A.P."/>
            <person name="Ravi V."/>
            <person name="Maurya A.K."/>
            <person name="Lian M.M."/>
            <person name="Swann J.B."/>
            <person name="Ohta Y."/>
            <person name="Flajnik M.F."/>
            <person name="Sutoh Y."/>
            <person name="Kasahara M."/>
            <person name="Hoon S."/>
            <person name="Gangu V."/>
            <person name="Roy S.W."/>
            <person name="Irimia M."/>
            <person name="Korzh V."/>
            <person name="Kondrychyn I."/>
            <person name="Lim Z.W."/>
            <person name="Tay B.H."/>
            <person name="Tohari S."/>
            <person name="Kong K.W."/>
            <person name="Ho S."/>
            <person name="Lorente-Galdos B."/>
            <person name="Quilez J."/>
            <person name="Marques-Bonet T."/>
            <person name="Raney B.J."/>
            <person name="Ingham P.W."/>
            <person name="Tay A."/>
            <person name="Hillier L.W."/>
            <person name="Minx P."/>
            <person name="Boehm T."/>
            <person name="Wilson R.K."/>
            <person name="Brenner S."/>
            <person name="Warren W.C."/>
        </authorList>
    </citation>
    <scope>NUCLEOTIDE SEQUENCE [LARGE SCALE GENOMIC DNA]</scope>
</reference>
<keyword evidence="2" id="KW-1185">Reference proteome</keyword>